<evidence type="ECO:0000313" key="2">
    <source>
        <dbReference type="Proteomes" id="UP000652219"/>
    </source>
</evidence>
<dbReference type="AlphaFoldDB" id="A0A8H6IJT0"/>
<protein>
    <submittedName>
        <fullName evidence="1">Uncharacterized protein</fullName>
    </submittedName>
</protein>
<evidence type="ECO:0000313" key="1">
    <source>
        <dbReference type="EMBL" id="KAF6781398.1"/>
    </source>
</evidence>
<gene>
    <name evidence="1" type="ORF">CSOJ01_16084</name>
</gene>
<name>A0A8H6IJT0_9PEZI</name>
<dbReference type="Proteomes" id="UP000652219">
    <property type="component" value="Unassembled WGS sequence"/>
</dbReference>
<comment type="caution">
    <text evidence="1">The sequence shown here is derived from an EMBL/GenBank/DDBJ whole genome shotgun (WGS) entry which is preliminary data.</text>
</comment>
<sequence length="47" mass="5376">MLLTDTPELVWLMRISPDWDLAVMGFVDSCNCRTALCSVPIRRPIHC</sequence>
<reference evidence="1 2" key="1">
    <citation type="journal article" date="2020" name="Phytopathology">
        <title>Genome Sequence Resources of Colletotrichum truncatum, C. plurivorum, C. musicola, and C. sojae: Four Species Pathogenic to Soybean (Glycine max).</title>
        <authorList>
            <person name="Rogerio F."/>
            <person name="Boufleur T.R."/>
            <person name="Ciampi-Guillardi M."/>
            <person name="Sukno S.A."/>
            <person name="Thon M.R."/>
            <person name="Massola Junior N.S."/>
            <person name="Baroncelli R."/>
        </authorList>
    </citation>
    <scope>NUCLEOTIDE SEQUENCE [LARGE SCALE GENOMIC DNA]</scope>
    <source>
        <strain evidence="1 2">LFN0009</strain>
    </source>
</reference>
<keyword evidence="2" id="KW-1185">Reference proteome</keyword>
<dbReference type="EMBL" id="WIGN01001022">
    <property type="protein sequence ID" value="KAF6781398.1"/>
    <property type="molecule type" value="Genomic_DNA"/>
</dbReference>
<proteinExistence type="predicted"/>
<organism evidence="1 2">
    <name type="scientific">Colletotrichum sojae</name>
    <dbReference type="NCBI Taxonomy" id="2175907"/>
    <lineage>
        <taxon>Eukaryota</taxon>
        <taxon>Fungi</taxon>
        <taxon>Dikarya</taxon>
        <taxon>Ascomycota</taxon>
        <taxon>Pezizomycotina</taxon>
        <taxon>Sordariomycetes</taxon>
        <taxon>Hypocreomycetidae</taxon>
        <taxon>Glomerellales</taxon>
        <taxon>Glomerellaceae</taxon>
        <taxon>Colletotrichum</taxon>
        <taxon>Colletotrichum orchidearum species complex</taxon>
    </lineage>
</organism>
<accession>A0A8H6IJT0</accession>